<name>A0A132B4S1_MOLSC</name>
<dbReference type="RefSeq" id="XP_018061598.1">
    <property type="nucleotide sequence ID" value="XM_018216449.1"/>
</dbReference>
<dbReference type="EMBL" id="KQ947441">
    <property type="protein sequence ID" value="KUJ07243.1"/>
    <property type="molecule type" value="Genomic_DNA"/>
</dbReference>
<evidence type="ECO:0000256" key="4">
    <source>
        <dbReference type="ARBA" id="ARBA00023136"/>
    </source>
</evidence>
<dbReference type="OrthoDB" id="5325022at2759"/>
<keyword evidence="3 6" id="KW-1133">Transmembrane helix</keyword>
<dbReference type="PANTHER" id="PTHR37451">
    <property type="entry name" value="MARVEL DOMAIN"/>
    <property type="match status" value="1"/>
</dbReference>
<dbReference type="KEGG" id="psco:LY89DRAFT_692004"/>
<feature type="compositionally biased region" description="Polar residues" evidence="5">
    <location>
        <begin position="196"/>
        <end position="208"/>
    </location>
</feature>
<dbReference type="GeneID" id="28826175"/>
<comment type="subcellular location">
    <subcellularLocation>
        <location evidence="1">Membrane</location>
        <topology evidence="1">Multi-pass membrane protein</topology>
    </subcellularLocation>
</comment>
<dbReference type="InParanoid" id="A0A132B4S1"/>
<feature type="transmembrane region" description="Helical" evidence="6">
    <location>
        <begin position="49"/>
        <end position="68"/>
    </location>
</feature>
<evidence type="ECO:0000256" key="1">
    <source>
        <dbReference type="ARBA" id="ARBA00004141"/>
    </source>
</evidence>
<reference evidence="8 9" key="1">
    <citation type="submission" date="2015-10" db="EMBL/GenBank/DDBJ databases">
        <title>Full genome of DAOMC 229536 Phialocephala scopiformis, a fungal endophyte of spruce producing the potent anti-insectan compound rugulosin.</title>
        <authorList>
            <consortium name="DOE Joint Genome Institute"/>
            <person name="Walker A.K."/>
            <person name="Frasz S.L."/>
            <person name="Seifert K.A."/>
            <person name="Miller J.D."/>
            <person name="Mondo S.J."/>
            <person name="Labutti K."/>
            <person name="Lipzen A."/>
            <person name="Dockter R."/>
            <person name="Kennedy M."/>
            <person name="Grigoriev I.V."/>
            <person name="Spatafora J.W."/>
        </authorList>
    </citation>
    <scope>NUCLEOTIDE SEQUENCE [LARGE SCALE GENOMIC DNA]</scope>
    <source>
        <strain evidence="8 9">CBS 120377</strain>
    </source>
</reference>
<feature type="transmembrane region" description="Helical" evidence="6">
    <location>
        <begin position="80"/>
        <end position="101"/>
    </location>
</feature>
<keyword evidence="4 6" id="KW-0472">Membrane</keyword>
<accession>A0A132B4S1</accession>
<dbReference type="STRING" id="149040.A0A132B4S1"/>
<gene>
    <name evidence="8" type="ORF">LY89DRAFT_692004</name>
</gene>
<feature type="region of interest" description="Disordered" evidence="5">
    <location>
        <begin position="178"/>
        <end position="247"/>
    </location>
</feature>
<dbReference type="GO" id="GO:0016020">
    <property type="term" value="C:membrane"/>
    <property type="evidence" value="ECO:0007669"/>
    <property type="project" value="UniProtKB-SubCell"/>
</dbReference>
<dbReference type="PANTHER" id="PTHR37451:SF4">
    <property type="entry name" value="MARVEL DOMAIN-CONTAINING PROTEIN"/>
    <property type="match status" value="1"/>
</dbReference>
<feature type="transmembrane region" description="Helical" evidence="6">
    <location>
        <begin position="12"/>
        <end position="37"/>
    </location>
</feature>
<protein>
    <recommendedName>
        <fullName evidence="7">MARVEL domain-containing protein</fullName>
    </recommendedName>
</protein>
<feature type="domain" description="MARVEL" evidence="7">
    <location>
        <begin position="17"/>
        <end position="121"/>
    </location>
</feature>
<dbReference type="Proteomes" id="UP000070700">
    <property type="component" value="Unassembled WGS sequence"/>
</dbReference>
<evidence type="ECO:0000313" key="9">
    <source>
        <dbReference type="Proteomes" id="UP000070700"/>
    </source>
</evidence>
<evidence type="ECO:0000313" key="8">
    <source>
        <dbReference type="EMBL" id="KUJ07243.1"/>
    </source>
</evidence>
<dbReference type="AlphaFoldDB" id="A0A132B4S1"/>
<evidence type="ECO:0000256" key="3">
    <source>
        <dbReference type="ARBA" id="ARBA00022989"/>
    </source>
</evidence>
<dbReference type="Pfam" id="PF01284">
    <property type="entry name" value="MARVEL"/>
    <property type="match status" value="1"/>
</dbReference>
<evidence type="ECO:0000256" key="6">
    <source>
        <dbReference type="SAM" id="Phobius"/>
    </source>
</evidence>
<evidence type="ECO:0000256" key="5">
    <source>
        <dbReference type="SAM" id="MobiDB-lite"/>
    </source>
</evidence>
<evidence type="ECO:0000256" key="2">
    <source>
        <dbReference type="ARBA" id="ARBA00022692"/>
    </source>
</evidence>
<sequence length="247" mass="27298">MEEHNGSTTRTPVWLPIVFVAQFVLAVIILGLSAYIIHGLYFDTMGFTIFTSLLTWFVVVYNFTTIYVGSLKRFRIQYAVLGIDAVMMIFWLSAMGASAALRASFKYSVTIDGCYNDGSLVNSSTCVVERGMEKRAAVATSTGLSVLSAIAGLSALEMLLLFGCLVFNVLEWNRSRKQASTTADTPQKEHEGYQMEASQQVYEQSSQADAHHESYGQAPYGPQPIPLHEHRTSIQPPTGYQPNLPAY</sequence>
<evidence type="ECO:0000259" key="7">
    <source>
        <dbReference type="Pfam" id="PF01284"/>
    </source>
</evidence>
<keyword evidence="2 6" id="KW-0812">Transmembrane</keyword>
<keyword evidence="9" id="KW-1185">Reference proteome</keyword>
<dbReference type="InterPro" id="IPR008253">
    <property type="entry name" value="Marvel"/>
</dbReference>
<proteinExistence type="predicted"/>
<feature type="transmembrane region" description="Helical" evidence="6">
    <location>
        <begin position="146"/>
        <end position="170"/>
    </location>
</feature>
<organism evidence="8 9">
    <name type="scientific">Mollisia scopiformis</name>
    <name type="common">Conifer needle endophyte fungus</name>
    <name type="synonym">Phialocephala scopiformis</name>
    <dbReference type="NCBI Taxonomy" id="149040"/>
    <lineage>
        <taxon>Eukaryota</taxon>
        <taxon>Fungi</taxon>
        <taxon>Dikarya</taxon>
        <taxon>Ascomycota</taxon>
        <taxon>Pezizomycotina</taxon>
        <taxon>Leotiomycetes</taxon>
        <taxon>Helotiales</taxon>
        <taxon>Mollisiaceae</taxon>
        <taxon>Mollisia</taxon>
    </lineage>
</organism>